<dbReference type="Proteomes" id="UP000095488">
    <property type="component" value="Unassembled WGS sequence"/>
</dbReference>
<comment type="caution">
    <text evidence="2">The sequence shown here is derived from an EMBL/GenBank/DDBJ whole genome shotgun (WGS) entry which is preliminary data.</text>
</comment>
<organism evidence="2 3">
    <name type="scientific">Sarcina ventriculi</name>
    <name type="common">Clostridium ventriculi</name>
    <dbReference type="NCBI Taxonomy" id="1267"/>
    <lineage>
        <taxon>Bacteria</taxon>
        <taxon>Bacillati</taxon>
        <taxon>Bacillota</taxon>
        <taxon>Clostridia</taxon>
        <taxon>Eubacteriales</taxon>
        <taxon>Clostridiaceae</taxon>
        <taxon>Sarcina</taxon>
    </lineage>
</organism>
<proteinExistence type="predicted"/>
<dbReference type="RefSeq" id="WP_055257083.1">
    <property type="nucleotide sequence ID" value="NZ_CABIXL010000001.1"/>
</dbReference>
<gene>
    <name evidence="2" type="ORF">ERS852473_00181</name>
</gene>
<evidence type="ECO:0000313" key="2">
    <source>
        <dbReference type="EMBL" id="CUN45260.1"/>
    </source>
</evidence>
<keyword evidence="1" id="KW-0812">Transmembrane</keyword>
<evidence type="ECO:0000256" key="1">
    <source>
        <dbReference type="SAM" id="Phobius"/>
    </source>
</evidence>
<sequence length="410" mass="46911">MGKERIFNNIIISFIIVFVLITMQGCQNINSTPQNNSKSLNIVVETKDLEGFEYIEMLLENFKNTHKDYQVNIFNSNDLKNIKDNIINQKYDVIISSRETFLTLNEYGLIKDLTSYFNQNKSQSKFYDIVFAYGKVGNKNLGMGLLPSSIEILYNKNKLNNQFAENDKIDFIKSIIKNKDLKIPYVLPKDLNINLAISSIVSNSIIKENNLVSIYNGDKNKYLDVVDISNMFKELSELNNSYKINEKKFIQSNLDVLNDLNKGEIPLVITTSDVAKNLSYENIESLSNLGINNYKATPPILSRYTVCATSSSQNIAGINRFFDYLISDSTYNDIVQKGILTGNKKADSNLTGLNKVFLTSIAEGNESNIPYFLNLPKKFMKPLNDKLIEILDYDRYSPNYWKEIVEQVFK</sequence>
<keyword evidence="1" id="KW-1133">Transmembrane helix</keyword>
<reference evidence="2 3" key="1">
    <citation type="submission" date="2015-09" db="EMBL/GenBank/DDBJ databases">
        <authorList>
            <consortium name="Pathogen Informatics"/>
        </authorList>
    </citation>
    <scope>NUCLEOTIDE SEQUENCE [LARGE SCALE GENOMIC DNA]</scope>
    <source>
        <strain evidence="2 3">2789STDY5834858</strain>
    </source>
</reference>
<dbReference type="EMBL" id="CYZR01000001">
    <property type="protein sequence ID" value="CUN45260.1"/>
    <property type="molecule type" value="Genomic_DNA"/>
</dbReference>
<evidence type="ECO:0000313" key="3">
    <source>
        <dbReference type="Proteomes" id="UP000095488"/>
    </source>
</evidence>
<dbReference type="PROSITE" id="PS51257">
    <property type="entry name" value="PROKAR_LIPOPROTEIN"/>
    <property type="match status" value="1"/>
</dbReference>
<dbReference type="SUPFAM" id="SSF53850">
    <property type="entry name" value="Periplasmic binding protein-like II"/>
    <property type="match status" value="1"/>
</dbReference>
<protein>
    <submittedName>
        <fullName evidence="2">Maltose-binding periplasmic proteins/domains</fullName>
    </submittedName>
</protein>
<keyword evidence="3" id="KW-1185">Reference proteome</keyword>
<feature type="transmembrane region" description="Helical" evidence="1">
    <location>
        <begin position="7"/>
        <end position="25"/>
    </location>
</feature>
<name>A0ABM9UKE7_SARVE</name>
<keyword evidence="1" id="KW-0472">Membrane</keyword>
<accession>A0ABM9UKE7</accession>
<dbReference type="Gene3D" id="3.40.190.10">
    <property type="entry name" value="Periplasmic binding protein-like II"/>
    <property type="match status" value="1"/>
</dbReference>